<sequence>MGSGFTREGDLKNTASYPLWLQEVLLETGAAKSRVSSHPLFPALRDGQLGPREMRAFLINGWPVINQFPQYMGMNLQKIGPEETSGSRLARRYLTRNIRVEQNHADYWVDWAAAHDVTREDLQAGEAPALAFALSHWCWKSSSADPLHSAIAATNFAVEGVTGEWSTLLLSRTTLELGYPESIRKKTLRWLRMHAHYDDAHPWEALDIVATLLGQTPRVADIRHVKRSIQRSYEYFEVSLNCCLEG</sequence>
<reference evidence="2 3" key="1">
    <citation type="journal article" date="2015" name="Genome Announc.">
        <title>Draft Genome Sequence of Burkholderia sp. Strain PML1(12), an Ectomycorrhizosphere-Inhabiting Bacterium with Effective Mineral-Weathering Ability.</title>
        <authorList>
            <person name="Uroz S."/>
            <person name="Oger P."/>
        </authorList>
    </citation>
    <scope>NUCLEOTIDE SEQUENCE [LARGE SCALE GENOMIC DNA]</scope>
    <source>
        <strain evidence="3">PML1(12)</strain>
    </source>
</reference>
<name>A0A0J1D1N0_9BURK</name>
<dbReference type="GO" id="GO:0016491">
    <property type="term" value="F:oxidoreductase activity"/>
    <property type="evidence" value="ECO:0007669"/>
    <property type="project" value="UniProtKB-KW"/>
</dbReference>
<comment type="caution">
    <text evidence="2">The sequence shown here is derived from an EMBL/GenBank/DDBJ whole genome shotgun (WGS) entry which is preliminary data.</text>
</comment>
<proteinExistence type="predicted"/>
<dbReference type="SUPFAM" id="SSF48613">
    <property type="entry name" value="Heme oxygenase-like"/>
    <property type="match status" value="1"/>
</dbReference>
<dbReference type="OrthoDB" id="3523588at2"/>
<evidence type="ECO:0000313" key="2">
    <source>
        <dbReference type="EMBL" id="KLU26640.1"/>
    </source>
</evidence>
<dbReference type="AlphaFoldDB" id="A0A0J1D1N0"/>
<keyword evidence="3" id="KW-1185">Reference proteome</keyword>
<dbReference type="InterPro" id="IPR016084">
    <property type="entry name" value="Haem_Oase-like_multi-hlx"/>
</dbReference>
<evidence type="ECO:0000313" key="3">
    <source>
        <dbReference type="Proteomes" id="UP000035963"/>
    </source>
</evidence>
<dbReference type="InterPro" id="IPR039068">
    <property type="entry name" value="PqqC-like"/>
</dbReference>
<dbReference type="PANTHER" id="PTHR40279:SF3">
    <property type="entry name" value="4-AMINOBENZOATE SYNTHASE"/>
    <property type="match status" value="1"/>
</dbReference>
<dbReference type="Gene3D" id="1.20.910.10">
    <property type="entry name" value="Heme oxygenase-like"/>
    <property type="match status" value="1"/>
</dbReference>
<accession>A0A0J1D1N0</accession>
<dbReference type="PANTHER" id="PTHR40279">
    <property type="entry name" value="PQQC-LIKE PROTEIN"/>
    <property type="match status" value="1"/>
</dbReference>
<dbReference type="PATRIC" id="fig|908627.4.peg.1690"/>
<gene>
    <name evidence="2" type="ORF">EOS_07645</name>
</gene>
<dbReference type="EMBL" id="AEJF01000062">
    <property type="protein sequence ID" value="KLU26640.1"/>
    <property type="molecule type" value="Genomic_DNA"/>
</dbReference>
<dbReference type="Pfam" id="PF14518">
    <property type="entry name" value="Haem_oxygenas_2"/>
    <property type="match status" value="1"/>
</dbReference>
<keyword evidence="1" id="KW-0560">Oxidoreductase</keyword>
<evidence type="ECO:0000256" key="1">
    <source>
        <dbReference type="ARBA" id="ARBA00023002"/>
    </source>
</evidence>
<dbReference type="Proteomes" id="UP000035963">
    <property type="component" value="Unassembled WGS sequence"/>
</dbReference>
<protein>
    <submittedName>
        <fullName evidence="2">TenA family transcriptional regulator</fullName>
    </submittedName>
</protein>
<organism evidence="2 3">
    <name type="scientific">Caballeronia mineralivorans PML1(12)</name>
    <dbReference type="NCBI Taxonomy" id="908627"/>
    <lineage>
        <taxon>Bacteria</taxon>
        <taxon>Pseudomonadati</taxon>
        <taxon>Pseudomonadota</taxon>
        <taxon>Betaproteobacteria</taxon>
        <taxon>Burkholderiales</taxon>
        <taxon>Burkholderiaceae</taxon>
        <taxon>Caballeronia</taxon>
    </lineage>
</organism>